<dbReference type="EMBL" id="STGJ01000002">
    <property type="protein sequence ID" value="TIC86154.1"/>
    <property type="molecule type" value="Genomic_DNA"/>
</dbReference>
<protein>
    <recommendedName>
        <fullName evidence="4">Porin</fullName>
    </recommendedName>
</protein>
<evidence type="ECO:0000313" key="3">
    <source>
        <dbReference type="Proteomes" id="UP000308891"/>
    </source>
</evidence>
<accession>A0A4T0V3E8</accession>
<sequence length="177" mass="18287">MSRSLIVAALLAVAAGANAGDLTVAGTEHGGFISRTPTGFGPGITLDYLQTDRHQDAKAGGVGLTFGLPVPFARIDVGAKAMWLDAYGDATAGMVGGRVSVDLPLSLEGFVQGYWAPDAAASGSVHKVSDAMAGLRWKPLPLVGVEAGWREFKVERNDARRDAKLADGAYVGVSVGF</sequence>
<dbReference type="Pfam" id="PF07437">
    <property type="entry name" value="YfaZ"/>
    <property type="match status" value="1"/>
</dbReference>
<dbReference type="OrthoDB" id="6506259at2"/>
<dbReference type="AlphaFoldDB" id="A0A4T0V3E8"/>
<organism evidence="2 3">
    <name type="scientific">Crenobacter intestini</name>
    <dbReference type="NCBI Taxonomy" id="2563443"/>
    <lineage>
        <taxon>Bacteria</taxon>
        <taxon>Pseudomonadati</taxon>
        <taxon>Pseudomonadota</taxon>
        <taxon>Betaproteobacteria</taxon>
        <taxon>Neisseriales</taxon>
        <taxon>Neisseriaceae</taxon>
        <taxon>Crenobacter</taxon>
    </lineage>
</organism>
<proteinExistence type="predicted"/>
<dbReference type="RefSeq" id="WP_136551500.1">
    <property type="nucleotide sequence ID" value="NZ_STGJ01000002.1"/>
</dbReference>
<comment type="caution">
    <text evidence="2">The sequence shown here is derived from an EMBL/GenBank/DDBJ whole genome shotgun (WGS) entry which is preliminary data.</text>
</comment>
<evidence type="ECO:0000256" key="1">
    <source>
        <dbReference type="SAM" id="SignalP"/>
    </source>
</evidence>
<dbReference type="Proteomes" id="UP000308891">
    <property type="component" value="Unassembled WGS sequence"/>
</dbReference>
<evidence type="ECO:0008006" key="4">
    <source>
        <dbReference type="Google" id="ProtNLM"/>
    </source>
</evidence>
<reference evidence="2 3" key="1">
    <citation type="submission" date="2019-04" db="EMBL/GenBank/DDBJ databases">
        <title>Crenobacter sp. nov.</title>
        <authorList>
            <person name="Shi S."/>
        </authorList>
    </citation>
    <scope>NUCLEOTIDE SEQUENCE [LARGE SCALE GENOMIC DNA]</scope>
    <source>
        <strain evidence="2 3">GY 70310</strain>
    </source>
</reference>
<feature type="signal peptide" evidence="1">
    <location>
        <begin position="1"/>
        <end position="19"/>
    </location>
</feature>
<keyword evidence="3" id="KW-1185">Reference proteome</keyword>
<gene>
    <name evidence="2" type="ORF">E5K04_03355</name>
</gene>
<name>A0A4T0V3E8_9NEIS</name>
<keyword evidence="1" id="KW-0732">Signal</keyword>
<evidence type="ECO:0000313" key="2">
    <source>
        <dbReference type="EMBL" id="TIC86154.1"/>
    </source>
</evidence>
<dbReference type="InterPro" id="IPR009998">
    <property type="entry name" value="YfaZ"/>
</dbReference>
<feature type="chain" id="PRO_5020357633" description="Porin" evidence="1">
    <location>
        <begin position="20"/>
        <end position="177"/>
    </location>
</feature>